<proteinExistence type="predicted"/>
<feature type="transmembrane region" description="Helical" evidence="1">
    <location>
        <begin position="43"/>
        <end position="64"/>
    </location>
</feature>
<keyword evidence="3" id="KW-1185">Reference proteome</keyword>
<accession>A0A2N0Z378</accession>
<comment type="caution">
    <text evidence="2">The sequence shown here is derived from an EMBL/GenBank/DDBJ whole genome shotgun (WGS) entry which is preliminary data.</text>
</comment>
<dbReference type="Proteomes" id="UP000233375">
    <property type="component" value="Unassembled WGS sequence"/>
</dbReference>
<gene>
    <name evidence="2" type="ORF">CWS01_09345</name>
</gene>
<evidence type="ECO:0000313" key="3">
    <source>
        <dbReference type="Proteomes" id="UP000233375"/>
    </source>
</evidence>
<dbReference type="EMBL" id="PISE01000017">
    <property type="protein sequence ID" value="PKG23963.1"/>
    <property type="molecule type" value="Genomic_DNA"/>
</dbReference>
<keyword evidence="1" id="KW-1133">Transmembrane helix</keyword>
<evidence type="ECO:0000256" key="1">
    <source>
        <dbReference type="SAM" id="Phobius"/>
    </source>
</evidence>
<dbReference type="AlphaFoldDB" id="A0A2N0Z378"/>
<organism evidence="2 3">
    <name type="scientific">Niallia nealsonii</name>
    <dbReference type="NCBI Taxonomy" id="115979"/>
    <lineage>
        <taxon>Bacteria</taxon>
        <taxon>Bacillati</taxon>
        <taxon>Bacillota</taxon>
        <taxon>Bacilli</taxon>
        <taxon>Bacillales</taxon>
        <taxon>Bacillaceae</taxon>
        <taxon>Niallia</taxon>
    </lineage>
</organism>
<reference evidence="2 3" key="1">
    <citation type="journal article" date="2003" name="Int. J. Syst. Evol. Microbiol.">
        <title>Bacillus nealsonii sp. nov., isolated from a spacecraft-assembly facility, whose spores are gamma-radiation resistant.</title>
        <authorList>
            <person name="Venkateswaran K."/>
            <person name="Kempf M."/>
            <person name="Chen F."/>
            <person name="Satomi M."/>
            <person name="Nicholson W."/>
            <person name="Kern R."/>
        </authorList>
    </citation>
    <scope>NUCLEOTIDE SEQUENCE [LARGE SCALE GENOMIC DNA]</scope>
    <source>
        <strain evidence="2 3">FO-92</strain>
    </source>
</reference>
<keyword evidence="1" id="KW-0812">Transmembrane</keyword>
<protein>
    <submittedName>
        <fullName evidence="2">Uncharacterized protein</fullName>
    </submittedName>
</protein>
<keyword evidence="1" id="KW-0472">Membrane</keyword>
<sequence length="95" mass="11141">MKILNCKFFTFTHNRKKALTFTAPRLLFIKTFPCINLFPMDGLACGTCLFFLLIIIIFMNPLIYNNFQNRIFHFCSYLFIKRGQKRGKIGGTPHN</sequence>
<evidence type="ECO:0000313" key="2">
    <source>
        <dbReference type="EMBL" id="PKG23963.1"/>
    </source>
</evidence>
<name>A0A2N0Z378_9BACI</name>